<gene>
    <name evidence="1" type="ORF">LCGC14_2184380</name>
</gene>
<dbReference type="EMBL" id="LAZR01028464">
    <property type="protein sequence ID" value="KKL62519.1"/>
    <property type="molecule type" value="Genomic_DNA"/>
</dbReference>
<dbReference type="AlphaFoldDB" id="A0A0F9DLF7"/>
<feature type="non-terminal residue" evidence="1">
    <location>
        <position position="1"/>
    </location>
</feature>
<evidence type="ECO:0000313" key="1">
    <source>
        <dbReference type="EMBL" id="KKL62519.1"/>
    </source>
</evidence>
<accession>A0A0F9DLF7</accession>
<name>A0A0F9DLF7_9ZZZZ</name>
<reference evidence="1" key="1">
    <citation type="journal article" date="2015" name="Nature">
        <title>Complex archaea that bridge the gap between prokaryotes and eukaryotes.</title>
        <authorList>
            <person name="Spang A."/>
            <person name="Saw J.H."/>
            <person name="Jorgensen S.L."/>
            <person name="Zaremba-Niedzwiedzka K."/>
            <person name="Martijn J."/>
            <person name="Lind A.E."/>
            <person name="van Eijk R."/>
            <person name="Schleper C."/>
            <person name="Guy L."/>
            <person name="Ettema T.J."/>
        </authorList>
    </citation>
    <scope>NUCLEOTIDE SEQUENCE</scope>
</reference>
<protein>
    <submittedName>
        <fullName evidence="1">Uncharacterized protein</fullName>
    </submittedName>
</protein>
<sequence>LGVAFGAMDAKDVEYITKVSASIPLKMKVDLESGEVDFESEELRDAFRKINERLNGSEQSEPGR</sequence>
<comment type="caution">
    <text evidence="1">The sequence shown here is derived from an EMBL/GenBank/DDBJ whole genome shotgun (WGS) entry which is preliminary data.</text>
</comment>
<organism evidence="1">
    <name type="scientific">marine sediment metagenome</name>
    <dbReference type="NCBI Taxonomy" id="412755"/>
    <lineage>
        <taxon>unclassified sequences</taxon>
        <taxon>metagenomes</taxon>
        <taxon>ecological metagenomes</taxon>
    </lineage>
</organism>
<proteinExistence type="predicted"/>